<protein>
    <recommendedName>
        <fullName evidence="6">Alpha/beta fold hydrolase</fullName>
    </recommendedName>
</protein>
<dbReference type="SUPFAM" id="SSF53474">
    <property type="entry name" value="alpha/beta-Hydrolases"/>
    <property type="match status" value="1"/>
</dbReference>
<name>A0A3A9YZY6_9ACTN</name>
<evidence type="ECO:0000313" key="5">
    <source>
        <dbReference type="Proteomes" id="UP000281726"/>
    </source>
</evidence>
<dbReference type="PANTHER" id="PTHR37946:SF1">
    <property type="entry name" value="SLL1969 PROTEIN"/>
    <property type="match status" value="1"/>
</dbReference>
<dbReference type="InterPro" id="IPR045431">
    <property type="entry name" value="EAD2"/>
</dbReference>
<dbReference type="Proteomes" id="UP000281726">
    <property type="component" value="Unassembled WGS sequence"/>
</dbReference>
<reference evidence="4 5" key="1">
    <citation type="journal article" date="2004" name="Syst. Appl. Microbiol.">
        <title>Cryptoendolithic actinomycetes from antarctic sandstone rock samples: Micromonospora endolithica sp. nov. and two isolates related to Micromonospora coerulea Jensen 1932.</title>
        <authorList>
            <person name="Hirsch P."/>
            <person name="Mevs U."/>
            <person name="Kroppenstedt R.M."/>
            <person name="Schumann P."/>
            <person name="Stackebrandt E."/>
        </authorList>
    </citation>
    <scope>NUCLEOTIDE SEQUENCE [LARGE SCALE GENOMIC DNA]</scope>
    <source>
        <strain evidence="4 5">JCM 12677</strain>
    </source>
</reference>
<comment type="caution">
    <text evidence="4">The sequence shown here is derived from an EMBL/GenBank/DDBJ whole genome shotgun (WGS) entry which is preliminary data.</text>
</comment>
<feature type="domain" description="Effector-associated" evidence="3">
    <location>
        <begin position="255"/>
        <end position="332"/>
    </location>
</feature>
<dbReference type="Gene3D" id="3.40.50.1820">
    <property type="entry name" value="alpha/beta hydrolase"/>
    <property type="match status" value="1"/>
</dbReference>
<dbReference type="InterPro" id="IPR007751">
    <property type="entry name" value="DUF676_lipase-like"/>
</dbReference>
<dbReference type="EMBL" id="RBAK01000011">
    <property type="protein sequence ID" value="RKN41505.1"/>
    <property type="molecule type" value="Genomic_DNA"/>
</dbReference>
<gene>
    <name evidence="4" type="ORF">D7223_24575</name>
</gene>
<sequence>MAAVTGTAVVFVHGFLSSPAVWSRFADLLRADEDLPDVEPYPFGYESPLVRVHPLRRAPTIDVVADSLRTYLAHDLADSARLVLVSHSQGGLVIQRALARMLAENSDELARIRLVVMYACPNAGSDLGLPVRRLLLGGNPQEAELRPFHTAVLDAQRVVLHRLVAVPDPPVRLLVYAGESDRVVTPVSARSVWPEAGVVPGDHSTVIQPDSPRHRSYVVLRHALLALRAADGAGAPAGPGRPPPPAPADGSGELVDLLLAVPGMYDPAFRQQVYAMLPPAVQAQLPRNPVVRVELIGLTRVLVAYRHLGAGRALGAAVTALVPEHPALDNLLDRLAALDVPPGG</sequence>
<dbReference type="PANTHER" id="PTHR37946">
    <property type="entry name" value="SLL1969 PROTEIN"/>
    <property type="match status" value="1"/>
</dbReference>
<accession>A0A3A9YZY6</accession>
<evidence type="ECO:0000313" key="4">
    <source>
        <dbReference type="EMBL" id="RKN41505.1"/>
    </source>
</evidence>
<feature type="region of interest" description="Disordered" evidence="1">
    <location>
        <begin position="232"/>
        <end position="251"/>
    </location>
</feature>
<organism evidence="4 5">
    <name type="scientific">Micromonospora endolithica</name>
    <dbReference type="NCBI Taxonomy" id="230091"/>
    <lineage>
        <taxon>Bacteria</taxon>
        <taxon>Bacillati</taxon>
        <taxon>Actinomycetota</taxon>
        <taxon>Actinomycetes</taxon>
        <taxon>Micromonosporales</taxon>
        <taxon>Micromonosporaceae</taxon>
        <taxon>Micromonospora</taxon>
    </lineage>
</organism>
<evidence type="ECO:0000259" key="2">
    <source>
        <dbReference type="Pfam" id="PF05057"/>
    </source>
</evidence>
<evidence type="ECO:0000259" key="3">
    <source>
        <dbReference type="Pfam" id="PF19956"/>
    </source>
</evidence>
<evidence type="ECO:0008006" key="6">
    <source>
        <dbReference type="Google" id="ProtNLM"/>
    </source>
</evidence>
<feature type="domain" description="DUF676" evidence="2">
    <location>
        <begin position="9"/>
        <end position="113"/>
    </location>
</feature>
<evidence type="ECO:0000256" key="1">
    <source>
        <dbReference type="SAM" id="MobiDB-lite"/>
    </source>
</evidence>
<proteinExistence type="predicted"/>
<dbReference type="Pfam" id="PF19956">
    <property type="entry name" value="EAD2"/>
    <property type="match status" value="1"/>
</dbReference>
<dbReference type="InterPro" id="IPR029058">
    <property type="entry name" value="AB_hydrolase_fold"/>
</dbReference>
<keyword evidence="5" id="KW-1185">Reference proteome</keyword>
<dbReference type="Pfam" id="PF05057">
    <property type="entry name" value="DUF676"/>
    <property type="match status" value="1"/>
</dbReference>
<dbReference type="AlphaFoldDB" id="A0A3A9YZY6"/>